<evidence type="ECO:0000256" key="3">
    <source>
        <dbReference type="RuleBase" id="RU003707"/>
    </source>
</evidence>
<dbReference type="AlphaFoldDB" id="A0A3N7HL72"/>
<organism evidence="4 5">
    <name type="scientific">Piscinibacter terrae</name>
    <dbReference type="NCBI Taxonomy" id="2496871"/>
    <lineage>
        <taxon>Bacteria</taxon>
        <taxon>Pseudomonadati</taxon>
        <taxon>Pseudomonadota</taxon>
        <taxon>Betaproteobacteria</taxon>
        <taxon>Burkholderiales</taxon>
        <taxon>Sphaerotilaceae</taxon>
        <taxon>Piscinibacter</taxon>
    </lineage>
</organism>
<dbReference type="Proteomes" id="UP000267464">
    <property type="component" value="Unassembled WGS sequence"/>
</dbReference>
<dbReference type="InterPro" id="IPR029045">
    <property type="entry name" value="ClpP/crotonase-like_dom_sf"/>
</dbReference>
<evidence type="ECO:0000256" key="2">
    <source>
        <dbReference type="ARBA" id="ARBA00023239"/>
    </source>
</evidence>
<dbReference type="PROSITE" id="PS00166">
    <property type="entry name" value="ENOYL_COA_HYDRATASE"/>
    <property type="match status" value="1"/>
</dbReference>
<sequence length="262" mass="28112">MDAKADARVRLSCVGAVATVVIERERKLNTLTPDMLEQLEACADSIERNPMIRSVVLTGDGQRAFCAGADINEWSSLPPLEMWRSWVRIGHRVFDRWARLRMPVIAALNGHALGGGLELAVTADVRICSSQALLGLPEASIATCPGWSGTQRLVRLVGPAHAKYMALAGQRIAASAALGWGLVDEVVEPGQVQDRAHELARQMAANAPVALQLTKQLINAASQEDASASMEAMAGALAATTQDAAEGMRAFREKRPPKYEGH</sequence>
<dbReference type="GO" id="GO:0006635">
    <property type="term" value="P:fatty acid beta-oxidation"/>
    <property type="evidence" value="ECO:0007669"/>
    <property type="project" value="TreeGrafter"/>
</dbReference>
<dbReference type="GO" id="GO:0016829">
    <property type="term" value="F:lyase activity"/>
    <property type="evidence" value="ECO:0007669"/>
    <property type="project" value="UniProtKB-KW"/>
</dbReference>
<evidence type="ECO:0000256" key="1">
    <source>
        <dbReference type="ARBA" id="ARBA00005254"/>
    </source>
</evidence>
<name>A0A3N7HL72_9BURK</name>
<proteinExistence type="inferred from homology"/>
<keyword evidence="5" id="KW-1185">Reference proteome</keyword>
<dbReference type="InterPro" id="IPR018376">
    <property type="entry name" value="Enoyl-CoA_hyd/isom_CS"/>
</dbReference>
<gene>
    <name evidence="4" type="ORF">DZC73_25315</name>
</gene>
<dbReference type="Gene3D" id="3.90.226.10">
    <property type="entry name" value="2-enoyl-CoA Hydratase, Chain A, domain 1"/>
    <property type="match status" value="1"/>
</dbReference>
<dbReference type="Gene3D" id="1.10.12.10">
    <property type="entry name" value="Lyase 2-enoyl-coa Hydratase, Chain A, domain 2"/>
    <property type="match status" value="1"/>
</dbReference>
<dbReference type="InterPro" id="IPR014748">
    <property type="entry name" value="Enoyl-CoA_hydra_C"/>
</dbReference>
<dbReference type="SUPFAM" id="SSF52096">
    <property type="entry name" value="ClpP/crotonase"/>
    <property type="match status" value="1"/>
</dbReference>
<dbReference type="InterPro" id="IPR001753">
    <property type="entry name" value="Enoyl-CoA_hydra/iso"/>
</dbReference>
<dbReference type="OrthoDB" id="9807606at2"/>
<dbReference type="RefSeq" id="WP_124543179.1">
    <property type="nucleotide sequence ID" value="NZ_QUSW01000009.1"/>
</dbReference>
<evidence type="ECO:0000313" key="5">
    <source>
        <dbReference type="Proteomes" id="UP000267464"/>
    </source>
</evidence>
<dbReference type="PANTHER" id="PTHR11941">
    <property type="entry name" value="ENOYL-COA HYDRATASE-RELATED"/>
    <property type="match status" value="1"/>
</dbReference>
<reference evidence="4 5" key="2">
    <citation type="submission" date="2018-12" db="EMBL/GenBank/DDBJ databases">
        <title>Rhizobacter gummiphilus sp. nov., a rubber-degrading bacterium isolated from the soil of a botanical garden in Japan.</title>
        <authorList>
            <person name="Shunsuke S.S."/>
        </authorList>
    </citation>
    <scope>NUCLEOTIDE SEQUENCE [LARGE SCALE GENOMIC DNA]</scope>
    <source>
        <strain evidence="4 5">S-16</strain>
    </source>
</reference>
<dbReference type="FunFam" id="3.90.226.10:FF:000009">
    <property type="entry name" value="Carnitinyl-CoA dehydratase"/>
    <property type="match status" value="1"/>
</dbReference>
<keyword evidence="2" id="KW-0456">Lyase</keyword>
<dbReference type="EMBL" id="QUSW01000009">
    <property type="protein sequence ID" value="RQP21766.1"/>
    <property type="molecule type" value="Genomic_DNA"/>
</dbReference>
<protein>
    <submittedName>
        <fullName evidence="4">Enoyl-CoA hydratase/isomerase family protein</fullName>
    </submittedName>
</protein>
<dbReference type="PANTHER" id="PTHR11941:SF54">
    <property type="entry name" value="ENOYL-COA HYDRATASE, MITOCHONDRIAL"/>
    <property type="match status" value="1"/>
</dbReference>
<comment type="caution">
    <text evidence="4">The sequence shown here is derived from an EMBL/GenBank/DDBJ whole genome shotgun (WGS) entry which is preliminary data.</text>
</comment>
<dbReference type="Pfam" id="PF00378">
    <property type="entry name" value="ECH_1"/>
    <property type="match status" value="1"/>
</dbReference>
<evidence type="ECO:0000313" key="4">
    <source>
        <dbReference type="EMBL" id="RQP21766.1"/>
    </source>
</evidence>
<dbReference type="CDD" id="cd06558">
    <property type="entry name" value="crotonase-like"/>
    <property type="match status" value="1"/>
</dbReference>
<dbReference type="GO" id="GO:0016853">
    <property type="term" value="F:isomerase activity"/>
    <property type="evidence" value="ECO:0007669"/>
    <property type="project" value="UniProtKB-KW"/>
</dbReference>
<accession>A0A3N7HL72</accession>
<keyword evidence="4" id="KW-0413">Isomerase</keyword>
<comment type="similarity">
    <text evidence="1 3">Belongs to the enoyl-CoA hydratase/isomerase family.</text>
</comment>
<reference evidence="4 5" key="1">
    <citation type="submission" date="2018-08" db="EMBL/GenBank/DDBJ databases">
        <authorList>
            <person name="Khan S.A."/>
            <person name="Jeon C.O."/>
            <person name="Chun B.H."/>
            <person name="Jeong S.E."/>
        </authorList>
    </citation>
    <scope>NUCLEOTIDE SEQUENCE [LARGE SCALE GENOMIC DNA]</scope>
    <source>
        <strain evidence="4 5">S-16</strain>
    </source>
</reference>